<keyword evidence="4" id="KW-1185">Reference proteome</keyword>
<name>A0A9W6N7X5_9HYPH</name>
<dbReference type="NCBIfam" id="TIGR00254">
    <property type="entry name" value="GGDEF"/>
    <property type="match status" value="1"/>
</dbReference>
<dbReference type="InterPro" id="IPR029787">
    <property type="entry name" value="Nucleotide_cyclase"/>
</dbReference>
<dbReference type="PROSITE" id="PS50887">
    <property type="entry name" value="GGDEF"/>
    <property type="match status" value="1"/>
</dbReference>
<comment type="caution">
    <text evidence="3">The sequence shown here is derived from an EMBL/GenBank/DDBJ whole genome shotgun (WGS) entry which is preliminary data.</text>
</comment>
<dbReference type="PANTHER" id="PTHR46663">
    <property type="entry name" value="DIGUANYLATE CYCLASE DGCT-RELATED"/>
    <property type="match status" value="1"/>
</dbReference>
<dbReference type="PANTHER" id="PTHR46663:SF4">
    <property type="entry name" value="DIGUANYLATE CYCLASE DGCT-RELATED"/>
    <property type="match status" value="1"/>
</dbReference>
<dbReference type="EMBL" id="BSFL01000005">
    <property type="protein sequence ID" value="GLK81714.1"/>
    <property type="molecule type" value="Genomic_DNA"/>
</dbReference>
<reference evidence="3" key="1">
    <citation type="journal article" date="2014" name="Int. J. Syst. Evol. Microbiol.">
        <title>Complete genome sequence of Corynebacterium casei LMG S-19264T (=DSM 44701T), isolated from a smear-ripened cheese.</title>
        <authorList>
            <consortium name="US DOE Joint Genome Institute (JGI-PGF)"/>
            <person name="Walter F."/>
            <person name="Albersmeier A."/>
            <person name="Kalinowski J."/>
            <person name="Ruckert C."/>
        </authorList>
    </citation>
    <scope>NUCLEOTIDE SEQUENCE</scope>
    <source>
        <strain evidence="3">VKM B-2748</strain>
    </source>
</reference>
<evidence type="ECO:0000259" key="2">
    <source>
        <dbReference type="PROSITE" id="PS50887"/>
    </source>
</evidence>
<organism evidence="3 4">
    <name type="scientific">Methylopila turkensis</name>
    <dbReference type="NCBI Taxonomy" id="1437816"/>
    <lineage>
        <taxon>Bacteria</taxon>
        <taxon>Pseudomonadati</taxon>
        <taxon>Pseudomonadota</taxon>
        <taxon>Alphaproteobacteria</taxon>
        <taxon>Hyphomicrobiales</taxon>
        <taxon>Methylopilaceae</taxon>
        <taxon>Methylopila</taxon>
    </lineage>
</organism>
<dbReference type="CDD" id="cd01949">
    <property type="entry name" value="GGDEF"/>
    <property type="match status" value="1"/>
</dbReference>
<keyword evidence="1" id="KW-0812">Transmembrane</keyword>
<proteinExistence type="predicted"/>
<feature type="transmembrane region" description="Helical" evidence="1">
    <location>
        <begin position="102"/>
        <end position="122"/>
    </location>
</feature>
<dbReference type="Pfam" id="PF00990">
    <property type="entry name" value="GGDEF"/>
    <property type="match status" value="1"/>
</dbReference>
<feature type="transmembrane region" description="Helical" evidence="1">
    <location>
        <begin position="67"/>
        <end position="90"/>
    </location>
</feature>
<feature type="transmembrane region" description="Helical" evidence="1">
    <location>
        <begin position="41"/>
        <end position="61"/>
    </location>
</feature>
<protein>
    <submittedName>
        <fullName evidence="3">GGDEF domain-containing protein</fullName>
    </submittedName>
</protein>
<dbReference type="InterPro" id="IPR043128">
    <property type="entry name" value="Rev_trsase/Diguanyl_cyclase"/>
</dbReference>
<dbReference type="InterPro" id="IPR000160">
    <property type="entry name" value="GGDEF_dom"/>
</dbReference>
<dbReference type="SMART" id="SM00267">
    <property type="entry name" value="GGDEF"/>
    <property type="match status" value="1"/>
</dbReference>
<keyword evidence="1" id="KW-0472">Membrane</keyword>
<dbReference type="InterPro" id="IPR052163">
    <property type="entry name" value="DGC-Regulatory_Protein"/>
</dbReference>
<dbReference type="Gene3D" id="3.30.70.270">
    <property type="match status" value="1"/>
</dbReference>
<feature type="domain" description="GGDEF" evidence="2">
    <location>
        <begin position="245"/>
        <end position="378"/>
    </location>
</feature>
<accession>A0A9W6N7X5</accession>
<evidence type="ECO:0000313" key="3">
    <source>
        <dbReference type="EMBL" id="GLK81714.1"/>
    </source>
</evidence>
<feature type="transmembrane region" description="Helical" evidence="1">
    <location>
        <begin position="128"/>
        <end position="147"/>
    </location>
</feature>
<evidence type="ECO:0000313" key="4">
    <source>
        <dbReference type="Proteomes" id="UP001143309"/>
    </source>
</evidence>
<gene>
    <name evidence="3" type="ORF">GCM10008174_34550</name>
</gene>
<evidence type="ECO:0000256" key="1">
    <source>
        <dbReference type="SAM" id="Phobius"/>
    </source>
</evidence>
<dbReference type="RefSeq" id="WP_271202193.1">
    <property type="nucleotide sequence ID" value="NZ_BSFL01000005.1"/>
</dbReference>
<dbReference type="AlphaFoldDB" id="A0A9W6N7X5"/>
<keyword evidence="1" id="KW-1133">Transmembrane helix</keyword>
<sequence length="392" mass="41551">MRSDTSVFSLPRWPVTRWLAHPGPDVPVDIRHDLIRSLHGTLPIFAGGVVNSILVAAIIAYRLPNTLFLTWLGVEVALCLVRLAVLLASFRRAAEGRETPTDLYLALGCLWAASVGFGAFITLLSGDWVAATLACMSAAAMVGGICFRNFGAPRLSAVMTILALGPTCLAAPFSGEPVMFVTFIQIPFYLISMRMAGYKLNALLVATMRAEREHAHQARHDVLTGLSNRFGLMRAIDNSGGRSDDGLALLYLDLDGFKSVNDTHGHAKGDRLLTIAAERLKRLLRSGDVAARIGGDEFVVIARDVEAPKASLLGERLIREIGAPYDLGEGVSVRISVSVGVALVPENGDSVPMLLDAADAALYQAKVAGKGRCVVADSQGGGAPGPSVLSPA</sequence>
<dbReference type="SUPFAM" id="SSF55073">
    <property type="entry name" value="Nucleotide cyclase"/>
    <property type="match status" value="1"/>
</dbReference>
<dbReference type="Proteomes" id="UP001143309">
    <property type="component" value="Unassembled WGS sequence"/>
</dbReference>
<reference evidence="3" key="2">
    <citation type="submission" date="2023-01" db="EMBL/GenBank/DDBJ databases">
        <authorList>
            <person name="Sun Q."/>
            <person name="Evtushenko L."/>
        </authorList>
    </citation>
    <scope>NUCLEOTIDE SEQUENCE</scope>
    <source>
        <strain evidence="3">VKM B-2748</strain>
    </source>
</reference>